<reference evidence="4" key="1">
    <citation type="submission" date="2015-06" db="EMBL/GenBank/DDBJ databases">
        <title>Talaromyces atroroseus IBT 11181 draft genome.</title>
        <authorList>
            <person name="Rasmussen K.B."/>
            <person name="Rasmussen S."/>
            <person name="Petersen B."/>
            <person name="Sicheritz-Ponten T."/>
            <person name="Mortensen U.H."/>
            <person name="Thrane U."/>
        </authorList>
    </citation>
    <scope>NUCLEOTIDE SEQUENCE [LARGE SCALE GENOMIC DNA]</scope>
    <source>
        <strain evidence="4">IBT 11181</strain>
    </source>
</reference>
<dbReference type="GeneID" id="31004532"/>
<evidence type="ECO:0000313" key="4">
    <source>
        <dbReference type="EMBL" id="OKL59995.1"/>
    </source>
</evidence>
<feature type="region of interest" description="Disordered" evidence="3">
    <location>
        <begin position="520"/>
        <end position="563"/>
    </location>
</feature>
<dbReference type="OrthoDB" id="10263272at2759"/>
<evidence type="ECO:0000313" key="5">
    <source>
        <dbReference type="Proteomes" id="UP000214365"/>
    </source>
</evidence>
<dbReference type="Proteomes" id="UP000214365">
    <property type="component" value="Unassembled WGS sequence"/>
</dbReference>
<dbReference type="GO" id="GO:1905786">
    <property type="term" value="P:positive regulation of anaphase-promoting complex-dependent catabolic process"/>
    <property type="evidence" value="ECO:0007669"/>
    <property type="project" value="TreeGrafter"/>
</dbReference>
<keyword evidence="2" id="KW-0677">Repeat</keyword>
<keyword evidence="1" id="KW-0853">WD repeat</keyword>
<organism evidence="4 5">
    <name type="scientific">Talaromyces atroroseus</name>
    <dbReference type="NCBI Taxonomy" id="1441469"/>
    <lineage>
        <taxon>Eukaryota</taxon>
        <taxon>Fungi</taxon>
        <taxon>Dikarya</taxon>
        <taxon>Ascomycota</taxon>
        <taxon>Pezizomycotina</taxon>
        <taxon>Eurotiomycetes</taxon>
        <taxon>Eurotiomycetidae</taxon>
        <taxon>Eurotiales</taxon>
        <taxon>Trichocomaceae</taxon>
        <taxon>Talaromyces</taxon>
        <taxon>Talaromyces sect. Trachyspermi</taxon>
    </lineage>
</organism>
<gene>
    <name evidence="4" type="ORF">UA08_04777</name>
</gene>
<proteinExistence type="predicted"/>
<dbReference type="InterPro" id="IPR036322">
    <property type="entry name" value="WD40_repeat_dom_sf"/>
</dbReference>
<dbReference type="AlphaFoldDB" id="A0A225AZU2"/>
<dbReference type="STRING" id="1441469.A0A225AZU2"/>
<dbReference type="PANTHER" id="PTHR19918:SF5">
    <property type="entry name" value="MEIOSIS-SPECIFIC APC_C ACTIVATOR PROTEIN AMA1"/>
    <property type="match status" value="1"/>
</dbReference>
<feature type="compositionally biased region" description="Polar residues" evidence="3">
    <location>
        <begin position="50"/>
        <end position="69"/>
    </location>
</feature>
<dbReference type="EMBL" id="LFMY01000006">
    <property type="protein sequence ID" value="OKL59995.1"/>
    <property type="molecule type" value="Genomic_DNA"/>
</dbReference>
<dbReference type="GO" id="GO:1990757">
    <property type="term" value="F:ubiquitin ligase activator activity"/>
    <property type="evidence" value="ECO:0007669"/>
    <property type="project" value="TreeGrafter"/>
</dbReference>
<dbReference type="GO" id="GO:0010997">
    <property type="term" value="F:anaphase-promoting complex binding"/>
    <property type="evidence" value="ECO:0007669"/>
    <property type="project" value="InterPro"/>
</dbReference>
<name>A0A225AZU2_TALAT</name>
<dbReference type="PANTHER" id="PTHR19918">
    <property type="entry name" value="CELL DIVISION CYCLE 20 CDC20 FIZZY -RELATED"/>
    <property type="match status" value="1"/>
</dbReference>
<feature type="compositionally biased region" description="Low complexity" evidence="3">
    <location>
        <begin position="520"/>
        <end position="533"/>
    </location>
</feature>
<dbReference type="GO" id="GO:0005680">
    <property type="term" value="C:anaphase-promoting complex"/>
    <property type="evidence" value="ECO:0007669"/>
    <property type="project" value="TreeGrafter"/>
</dbReference>
<comment type="caution">
    <text evidence="4">The sequence shown here is derived from an EMBL/GenBank/DDBJ whole genome shotgun (WGS) entry which is preliminary data.</text>
</comment>
<dbReference type="InterPro" id="IPR015943">
    <property type="entry name" value="WD40/YVTN_repeat-like_dom_sf"/>
</dbReference>
<dbReference type="Gene3D" id="2.130.10.10">
    <property type="entry name" value="YVTN repeat-like/Quinoprotein amine dehydrogenase"/>
    <property type="match status" value="2"/>
</dbReference>
<evidence type="ECO:0008006" key="6">
    <source>
        <dbReference type="Google" id="ProtNLM"/>
    </source>
</evidence>
<protein>
    <recommendedName>
        <fullName evidence="6">Anaphase-promoting complex subunit 4 WD40 domain-containing protein</fullName>
    </recommendedName>
</protein>
<dbReference type="InterPro" id="IPR033010">
    <property type="entry name" value="Cdc20/Fizzy"/>
</dbReference>
<dbReference type="RefSeq" id="XP_020120116.1">
    <property type="nucleotide sequence ID" value="XM_020267085.1"/>
</dbReference>
<dbReference type="SMART" id="SM00320">
    <property type="entry name" value="WD40"/>
    <property type="match status" value="3"/>
</dbReference>
<dbReference type="InterPro" id="IPR001680">
    <property type="entry name" value="WD40_rpt"/>
</dbReference>
<accession>A0A225AZU2</accession>
<evidence type="ECO:0000256" key="1">
    <source>
        <dbReference type="ARBA" id="ARBA00022574"/>
    </source>
</evidence>
<evidence type="ECO:0000256" key="3">
    <source>
        <dbReference type="SAM" id="MobiDB-lite"/>
    </source>
</evidence>
<evidence type="ECO:0000256" key="2">
    <source>
        <dbReference type="ARBA" id="ARBA00022737"/>
    </source>
</evidence>
<dbReference type="GO" id="GO:0031145">
    <property type="term" value="P:anaphase-promoting complex-dependent catabolic process"/>
    <property type="evidence" value="ECO:0007669"/>
    <property type="project" value="TreeGrafter"/>
</dbReference>
<keyword evidence="5" id="KW-1185">Reference proteome</keyword>
<feature type="region of interest" description="Disordered" evidence="3">
    <location>
        <begin position="44"/>
        <end position="101"/>
    </location>
</feature>
<dbReference type="SUPFAM" id="SSF50978">
    <property type="entry name" value="WD40 repeat-like"/>
    <property type="match status" value="1"/>
</dbReference>
<feature type="compositionally biased region" description="Polar residues" evidence="3">
    <location>
        <begin position="552"/>
        <end position="563"/>
    </location>
</feature>
<sequence>MATTPYSLSKNSPASQHKVYRSLEIDLSQPSFLSNTISIIDHPFCDSRNSENQPSVSSPEDSQSLNTKQAKTHVAKKSEKKQGHVPFPFFSSPNQAATPKCRNRSIATPRLFPSSRRNPTLMRDRFIPPRSYSGSTIAKYHMRKLPMELTADEKLLRQRERNEDPFGRRRNRKAIPAITQDTIQAPHISPHIVDSHAILSHYPFSGPRITPRQVSVGAVWNVGGASTATRGPWLGITDGQKGYSGSKSTAPMYFARYEFSQDISESEELEMNQARLAAAFDMDLNHRQLVICKPAAQTGTLLFQSDPQFDKFRPLRWKDCAWKRAEFIPDTRARRKQSTKAAAVPFSAVYAPYIKDDFYSSVIAYCCTSGLLAYAMMNFVCLWSSITCKTVAVFPLGHPIGDQVTALDFSSADGKNSILAVATSHGYLHLWETLKSRPLHSSRRRHPLTCVAFKATTTRQKSTISSTIDVSLEHLAVGDTRDPIPRARSSSIFGSWLAQLFRRRSHFDSTYSLSISRLSSDSLSDTSSMSGESGNDQAPRTYPRVRNRGLDLSNSSRPANISGSRPLRRVVSANYSPRLGYPESAIYLPRGSHVHRFEHGSAVKAVAFAPWQPTLLATGGGLGDRTVHFYHAPSGSCLAKIYMWAQITGLIWSRTRREIAVVLGFPEFEYQHPFRVVVFAWPSCEQVTAIPWNVGLDGQTYPDVYVVGRALSAISIPNFRNPFFEDEGECDFNPDDECIAIASSDFIRFYRIWGNPHKQFTGSIGVMKSAILESIDGIENPGNEVIR</sequence>